<dbReference type="Gene3D" id="3.30.470.20">
    <property type="entry name" value="ATP-grasp fold, B domain"/>
    <property type="match status" value="1"/>
</dbReference>
<dbReference type="SUPFAM" id="SSF56059">
    <property type="entry name" value="Glutathione synthetase ATP-binding domain-like"/>
    <property type="match status" value="1"/>
</dbReference>
<evidence type="ECO:0000259" key="2">
    <source>
        <dbReference type="PROSITE" id="PS50975"/>
    </source>
</evidence>
<evidence type="ECO:0000256" key="1">
    <source>
        <dbReference type="PROSITE-ProRule" id="PRU00409"/>
    </source>
</evidence>
<protein>
    <recommendedName>
        <fullName evidence="2">ATP-grasp domain-containing protein</fullName>
    </recommendedName>
</protein>
<dbReference type="Proteomes" id="UP001597399">
    <property type="component" value="Unassembled WGS sequence"/>
</dbReference>
<organism evidence="3 4">
    <name type="scientific">Sporolactobacillus shoreicorticis</name>
    <dbReference type="NCBI Taxonomy" id="1923877"/>
    <lineage>
        <taxon>Bacteria</taxon>
        <taxon>Bacillati</taxon>
        <taxon>Bacillota</taxon>
        <taxon>Bacilli</taxon>
        <taxon>Bacillales</taxon>
        <taxon>Sporolactobacillaceae</taxon>
        <taxon>Sporolactobacillus</taxon>
    </lineage>
</organism>
<proteinExistence type="predicted"/>
<name>A0ABW5S997_9BACL</name>
<dbReference type="InterPro" id="IPR040754">
    <property type="entry name" value="PreAtp-grasp"/>
</dbReference>
<dbReference type="InterPro" id="IPR011761">
    <property type="entry name" value="ATP-grasp"/>
</dbReference>
<feature type="domain" description="ATP-grasp" evidence="2">
    <location>
        <begin position="144"/>
        <end position="364"/>
    </location>
</feature>
<gene>
    <name evidence="3" type="ORF">ACFSUE_19855</name>
</gene>
<sequence length="438" mass="49944">MRIIIGNQTEDTLQNMNSDDRIFSQRVIWFAKDDDVIILSDKPDITFLKYATSLTGTDLRTLKFLIPPQERFSGKHFDQYSLTDKNFISEVLGCINEVTEIIPMWPSPAISHFAKEIGLLNAFKGAQFFSQYGVELVNNKAYFRALSASANIPIALGEVCHDIVEAKYALRRLLKVTDAVIIKQVHNGAGVGNELIIKNSASKLDDIGAKYVYYLKPENNAINKYLTQRWNWASFNERHPVVIEKFQTGCQTIYAEFYATDSGICHTQTGRLGYQNHRLVEEIVPLDGIPKIDREKLIDYGSQLAKLYQSIGYRGYLSADALIDKNGNITFTEMNARIGGSLHIYNSIGKRVVKYTQDPKRAIAQYHAPLNWRSLNFDTFLTNLEKLGYLYDPNIRKGVIIPFPILPEVGGFVSFCIVYQTEEERNEIYEKLDNQFRT</sequence>
<evidence type="ECO:0000313" key="4">
    <source>
        <dbReference type="Proteomes" id="UP001597399"/>
    </source>
</evidence>
<reference evidence="4" key="1">
    <citation type="journal article" date="2019" name="Int. J. Syst. Evol. Microbiol.">
        <title>The Global Catalogue of Microorganisms (GCM) 10K type strain sequencing project: providing services to taxonomists for standard genome sequencing and annotation.</title>
        <authorList>
            <consortium name="The Broad Institute Genomics Platform"/>
            <consortium name="The Broad Institute Genome Sequencing Center for Infectious Disease"/>
            <person name="Wu L."/>
            <person name="Ma J."/>
        </authorList>
    </citation>
    <scope>NUCLEOTIDE SEQUENCE [LARGE SCALE GENOMIC DNA]</scope>
    <source>
        <strain evidence="4">TISTR 2466</strain>
    </source>
</reference>
<comment type="caution">
    <text evidence="3">The sequence shown here is derived from an EMBL/GenBank/DDBJ whole genome shotgun (WGS) entry which is preliminary data.</text>
</comment>
<dbReference type="PROSITE" id="PS50975">
    <property type="entry name" value="ATP_GRASP"/>
    <property type="match status" value="1"/>
</dbReference>
<keyword evidence="1" id="KW-0067">ATP-binding</keyword>
<keyword evidence="4" id="KW-1185">Reference proteome</keyword>
<keyword evidence="1" id="KW-0547">Nucleotide-binding</keyword>
<dbReference type="RefSeq" id="WP_253061587.1">
    <property type="nucleotide sequence ID" value="NZ_JAMXWM010000009.1"/>
</dbReference>
<dbReference type="Pfam" id="PF18604">
    <property type="entry name" value="PreAtp-grasp"/>
    <property type="match status" value="1"/>
</dbReference>
<accession>A0ABW5S997</accession>
<dbReference type="EMBL" id="JBHUMQ010000056">
    <property type="protein sequence ID" value="MFD2695863.1"/>
    <property type="molecule type" value="Genomic_DNA"/>
</dbReference>
<evidence type="ECO:0000313" key="3">
    <source>
        <dbReference type="EMBL" id="MFD2695863.1"/>
    </source>
</evidence>